<feature type="region of interest" description="Disordered" evidence="4">
    <location>
        <begin position="41"/>
        <end position="60"/>
    </location>
</feature>
<evidence type="ECO:0000256" key="2">
    <source>
        <dbReference type="ARBA" id="ARBA00022490"/>
    </source>
</evidence>
<keyword evidence="5" id="KW-1185">Reference proteome</keyword>
<evidence type="ECO:0000256" key="1">
    <source>
        <dbReference type="ARBA" id="ARBA00004496"/>
    </source>
</evidence>
<dbReference type="RefSeq" id="XP_021572026.1">
    <property type="nucleotide sequence ID" value="XM_021716351.1"/>
</dbReference>
<sequence>MPWEEPAGQKPSCSRGQKASRTGPARRPRSTSEMVARALSCVSTESVPGETPSQPRSLPCRSRVSMDDLWLEKSQRKKLQRQAQVERRMLAAIVPQAGVKSWRKTIITSPEPSNLPRRSCPLSQSAPVGLNHSGWLEHVPDTGNPPHVWKGSQELAQSGSMPHSAPREGAQDKSTIQSSPSGVSRPDAIYDPSASRAHARDIGRVCEEEFGYRLLGVWLFRKL</sequence>
<dbReference type="GO" id="GO:0005085">
    <property type="term" value="F:guanyl-nucleotide exchange factor activity"/>
    <property type="evidence" value="ECO:0007669"/>
    <property type="project" value="UniProtKB-KW"/>
</dbReference>
<organism evidence="5 6">
    <name type="scientific">Carlito syrichta</name>
    <name type="common">Philippine tarsier</name>
    <name type="synonym">Tarsius syrichta</name>
    <dbReference type="NCBI Taxonomy" id="1868482"/>
    <lineage>
        <taxon>Eukaryota</taxon>
        <taxon>Metazoa</taxon>
        <taxon>Chordata</taxon>
        <taxon>Craniata</taxon>
        <taxon>Vertebrata</taxon>
        <taxon>Euteleostomi</taxon>
        <taxon>Mammalia</taxon>
        <taxon>Eutheria</taxon>
        <taxon>Euarchontoglires</taxon>
        <taxon>Primates</taxon>
        <taxon>Haplorrhini</taxon>
        <taxon>Tarsiiformes</taxon>
        <taxon>Tarsiidae</taxon>
        <taxon>Carlito</taxon>
    </lineage>
</organism>
<feature type="region of interest" description="Disordered" evidence="4">
    <location>
        <begin position="143"/>
        <end position="196"/>
    </location>
</feature>
<evidence type="ECO:0000313" key="5">
    <source>
        <dbReference type="Proteomes" id="UP000189704"/>
    </source>
</evidence>
<dbReference type="AlphaFoldDB" id="A0A3Q0E900"/>
<dbReference type="Proteomes" id="UP000189704">
    <property type="component" value="Unplaced"/>
</dbReference>
<dbReference type="GeneID" id="103268632"/>
<feature type="compositionally biased region" description="Polar residues" evidence="4">
    <location>
        <begin position="172"/>
        <end position="182"/>
    </location>
</feature>
<comment type="subcellular location">
    <subcellularLocation>
        <location evidence="1">Cytoplasm</location>
    </subcellularLocation>
</comment>
<feature type="region of interest" description="Disordered" evidence="4">
    <location>
        <begin position="1"/>
        <end position="36"/>
    </location>
</feature>
<protein>
    <submittedName>
        <fullName evidence="6">Rho guanine nucleotide exchange factor 4-like</fullName>
    </submittedName>
</protein>
<feature type="compositionally biased region" description="Polar residues" evidence="4">
    <location>
        <begin position="41"/>
        <end position="56"/>
    </location>
</feature>
<evidence type="ECO:0000256" key="3">
    <source>
        <dbReference type="ARBA" id="ARBA00022658"/>
    </source>
</evidence>
<keyword evidence="3" id="KW-0344">Guanine-nucleotide releasing factor</keyword>
<dbReference type="PANTHER" id="PTHR47544:SF2">
    <property type="entry name" value="RHO GUANINE NUCLEOTIDE EXCHANGE FACTOR 4"/>
    <property type="match status" value="1"/>
</dbReference>
<evidence type="ECO:0000313" key="6">
    <source>
        <dbReference type="RefSeq" id="XP_021572026.1"/>
    </source>
</evidence>
<proteinExistence type="predicted"/>
<dbReference type="OrthoDB" id="660555at2759"/>
<dbReference type="STRING" id="1868482.ENSTSYP00000017879"/>
<dbReference type="KEGG" id="csyr:103268632"/>
<evidence type="ECO:0000256" key="4">
    <source>
        <dbReference type="SAM" id="MobiDB-lite"/>
    </source>
</evidence>
<dbReference type="PANTHER" id="PTHR47544">
    <property type="entry name" value="RHO GUANINE NUCLEOTIDE EXCHANGE FACTOR 4"/>
    <property type="match status" value="1"/>
</dbReference>
<name>A0A3Q0E900_CARSF</name>
<reference evidence="6" key="1">
    <citation type="submission" date="2025-08" db="UniProtKB">
        <authorList>
            <consortium name="RefSeq"/>
        </authorList>
    </citation>
    <scope>IDENTIFICATION</scope>
</reference>
<gene>
    <name evidence="6" type="primary">LOC103268632</name>
</gene>
<accession>A0A3Q0E900</accession>
<keyword evidence="2" id="KW-0963">Cytoplasm</keyword>
<dbReference type="GO" id="GO:0005737">
    <property type="term" value="C:cytoplasm"/>
    <property type="evidence" value="ECO:0007669"/>
    <property type="project" value="UniProtKB-SubCell"/>
</dbReference>
<feature type="compositionally biased region" description="Polar residues" evidence="4">
    <location>
        <begin position="11"/>
        <end position="20"/>
    </location>
</feature>